<gene>
    <name evidence="1" type="ORF">GCM10008943_18590</name>
</gene>
<dbReference type="Proteomes" id="UP001424441">
    <property type="component" value="Unassembled WGS sequence"/>
</dbReference>
<dbReference type="RefSeq" id="WP_343804671.1">
    <property type="nucleotide sequence ID" value="NZ_BAAADE010000002.1"/>
</dbReference>
<dbReference type="EMBL" id="BAAADE010000002">
    <property type="protein sequence ID" value="GAA0603369.1"/>
    <property type="molecule type" value="Genomic_DNA"/>
</dbReference>
<evidence type="ECO:0000313" key="1">
    <source>
        <dbReference type="EMBL" id="GAA0603369.1"/>
    </source>
</evidence>
<dbReference type="SUPFAM" id="SSF50475">
    <property type="entry name" value="FMN-binding split barrel"/>
    <property type="match status" value="1"/>
</dbReference>
<protein>
    <submittedName>
        <fullName evidence="1">Pyridoxamine 5'-phosphate oxidase family protein</fullName>
    </submittedName>
</protein>
<reference evidence="2" key="1">
    <citation type="journal article" date="2019" name="Int. J. Syst. Evol. Microbiol.">
        <title>The Global Catalogue of Microorganisms (GCM) 10K type strain sequencing project: providing services to taxonomists for standard genome sequencing and annotation.</title>
        <authorList>
            <consortium name="The Broad Institute Genomics Platform"/>
            <consortium name="The Broad Institute Genome Sequencing Center for Infectious Disease"/>
            <person name="Wu L."/>
            <person name="Ma J."/>
        </authorList>
    </citation>
    <scope>NUCLEOTIDE SEQUENCE [LARGE SCALE GENOMIC DNA]</scope>
    <source>
        <strain evidence="2">JCM 15115</strain>
    </source>
</reference>
<dbReference type="InterPro" id="IPR012349">
    <property type="entry name" value="Split_barrel_FMN-bd"/>
</dbReference>
<evidence type="ECO:0000313" key="2">
    <source>
        <dbReference type="Proteomes" id="UP001424441"/>
    </source>
</evidence>
<sequence length="148" mass="16809">MMIRDMSVNEITAMLERVEIGHIACSVSNQPYVVPIRFVYNGGYLYALTTLGKKMEMMQLNQHVCVNFTEVKASNDWKSLVVSGSFEKIPASDDPDSLYSFAHKVLSRSAEWWVPAYTRTILRGDERPLEPVYFRVSVVQTSGHATEK</sequence>
<keyword evidence="2" id="KW-1185">Reference proteome</keyword>
<name>A0ABP3R8I5_9HYPH</name>
<accession>A0ABP3R8I5</accession>
<dbReference type="Pfam" id="PF12900">
    <property type="entry name" value="Pyridox_ox_2"/>
    <property type="match status" value="1"/>
</dbReference>
<dbReference type="InterPro" id="IPR024747">
    <property type="entry name" value="Pyridox_Oxase-rel"/>
</dbReference>
<organism evidence="1 2">
    <name type="scientific">Paenochrobactrum glaciei</name>
    <dbReference type="NCBI Taxonomy" id="486407"/>
    <lineage>
        <taxon>Bacteria</taxon>
        <taxon>Pseudomonadati</taxon>
        <taxon>Pseudomonadota</taxon>
        <taxon>Alphaproteobacteria</taxon>
        <taxon>Hyphomicrobiales</taxon>
        <taxon>Brucellaceae</taxon>
        <taxon>Paenochrobactrum</taxon>
    </lineage>
</organism>
<comment type="caution">
    <text evidence="1">The sequence shown here is derived from an EMBL/GenBank/DDBJ whole genome shotgun (WGS) entry which is preliminary data.</text>
</comment>
<proteinExistence type="predicted"/>
<dbReference type="Gene3D" id="2.30.110.10">
    <property type="entry name" value="Electron Transport, Fmn-binding Protein, Chain A"/>
    <property type="match status" value="1"/>
</dbReference>